<reference evidence="4 5" key="1">
    <citation type="journal article" date="2017" name="Int. J. Parasitol.">
        <title>The genome of the protozoan parasite Cystoisospora suis and a reverse vaccinology approach to identify vaccine candidates.</title>
        <authorList>
            <person name="Palmieri N."/>
            <person name="Shrestha A."/>
            <person name="Ruttkowski B."/>
            <person name="Beck T."/>
            <person name="Vogl C."/>
            <person name="Tomley F."/>
            <person name="Blake D.P."/>
            <person name="Joachim A."/>
        </authorList>
    </citation>
    <scope>NUCLEOTIDE SEQUENCE [LARGE SCALE GENOMIC DNA]</scope>
    <source>
        <strain evidence="4 5">Wien I</strain>
    </source>
</reference>
<protein>
    <submittedName>
        <fullName evidence="4">Rhoptry neck protein</fullName>
    </submittedName>
</protein>
<feature type="compositionally biased region" description="Acidic residues" evidence="2">
    <location>
        <begin position="598"/>
        <end position="607"/>
    </location>
</feature>
<dbReference type="EMBL" id="MIGC01006828">
    <property type="protein sequence ID" value="PHJ16001.1"/>
    <property type="molecule type" value="Genomic_DNA"/>
</dbReference>
<comment type="caution">
    <text evidence="4">The sequence shown here is derived from an EMBL/GenBank/DDBJ whole genome shotgun (WGS) entry which is preliminary data.</text>
</comment>
<feature type="region of interest" description="Disordered" evidence="2">
    <location>
        <begin position="594"/>
        <end position="670"/>
    </location>
</feature>
<evidence type="ECO:0000256" key="2">
    <source>
        <dbReference type="SAM" id="MobiDB-lite"/>
    </source>
</evidence>
<dbReference type="GeneID" id="94433500"/>
<feature type="compositionally biased region" description="Basic and acidic residues" evidence="2">
    <location>
        <begin position="616"/>
        <end position="633"/>
    </location>
</feature>
<evidence type="ECO:0000256" key="3">
    <source>
        <dbReference type="SAM" id="Phobius"/>
    </source>
</evidence>
<evidence type="ECO:0000313" key="4">
    <source>
        <dbReference type="EMBL" id="PHJ16001.1"/>
    </source>
</evidence>
<name>A0A2C6JCV9_9APIC</name>
<dbReference type="OrthoDB" id="331196at2759"/>
<keyword evidence="3" id="KW-0472">Membrane</keyword>
<feature type="compositionally biased region" description="Polar residues" evidence="2">
    <location>
        <begin position="153"/>
        <end position="165"/>
    </location>
</feature>
<dbReference type="AlphaFoldDB" id="A0A2C6JCV9"/>
<feature type="coiled-coil region" evidence="1">
    <location>
        <begin position="263"/>
        <end position="290"/>
    </location>
</feature>
<keyword evidence="3" id="KW-1133">Transmembrane helix</keyword>
<accession>A0A2C6JCV9</accession>
<keyword evidence="5" id="KW-1185">Reference proteome</keyword>
<evidence type="ECO:0000256" key="1">
    <source>
        <dbReference type="SAM" id="Coils"/>
    </source>
</evidence>
<evidence type="ECO:0000313" key="5">
    <source>
        <dbReference type="Proteomes" id="UP000221165"/>
    </source>
</evidence>
<feature type="region of interest" description="Disordered" evidence="2">
    <location>
        <begin position="120"/>
        <end position="181"/>
    </location>
</feature>
<keyword evidence="1" id="KW-0175">Coiled coil</keyword>
<dbReference type="Proteomes" id="UP000221165">
    <property type="component" value="Unassembled WGS sequence"/>
</dbReference>
<gene>
    <name evidence="4" type="ORF">CSUI_010184</name>
</gene>
<dbReference type="VEuPathDB" id="ToxoDB:CSUI_010184"/>
<keyword evidence="3" id="KW-0812">Transmembrane</keyword>
<feature type="compositionally biased region" description="Low complexity" evidence="2">
    <location>
        <begin position="132"/>
        <end position="152"/>
    </location>
</feature>
<feature type="transmembrane region" description="Helical" evidence="3">
    <location>
        <begin position="28"/>
        <end position="50"/>
    </location>
</feature>
<organism evidence="4 5">
    <name type="scientific">Cystoisospora suis</name>
    <dbReference type="NCBI Taxonomy" id="483139"/>
    <lineage>
        <taxon>Eukaryota</taxon>
        <taxon>Sar</taxon>
        <taxon>Alveolata</taxon>
        <taxon>Apicomplexa</taxon>
        <taxon>Conoidasida</taxon>
        <taxon>Coccidia</taxon>
        <taxon>Eucoccidiorida</taxon>
        <taxon>Eimeriorina</taxon>
        <taxon>Sarcocystidae</taxon>
        <taxon>Cystoisospora</taxon>
    </lineage>
</organism>
<sequence length="1000" mass="109266">MAPQTWATGSFEVHWNFSRGPEPRRVPFRVGTCAFLASFFALLVSVSGFLRAGENIFTANAQVFPKSQSVAPVENVEEVPSPGVASAYDLRPATTPVNTQAQAFSFSEVRVPGRNIHGSQEKHSLQHELQNPSNKSEPPAAAPSPSFVSQSSHQGNVSSAGSTQAPHPMGGGQPGKPSGKEYTAEKSLLETVDQFGNQRVIGALLRRLWREHERVGADMRVLLREYLVALEKELYVQQAETFGLEKLKMDTMIHNERSNAKRHKEAEIELRALQKNHNFMKALYDRLKEIPRADDVAAVVNRIQELDKPADIAAAVGPGTGTEVNHALKMVGRDLRQLKKSFGKLFGQVKSLEASGHGHASPSSVLMKNLLRPVMDPKAGPVSSLNEEVLPLFSREGLEYMDKVDDEYTSRLDQPEEPLFGHDLEELHGQHPHHTHISVLESNEPHHTASLKTPWKEVDADEDEYGVDDGDAALWIDHHGHRGKHHRHHGSLSVHWIGSKPMLASQDDDFHNEQVKAQHDDEADFPGLFFLELEGGPTGGVKKQVEGSSGYMKTGAASAHRLNDQPIHAHRGFGESAVEELQDAANFSFLQTAVTSESDGDSEEAPPEGESASGESEGKPSGEEEGEKAKEGGGDDATASEGDDHSAAEEHAKEEHATSEEHGKKEEGNGCIDIDDPKKCIETDNCFHDDVYHQCFFNCTMIAEADKCNEHANCRYEKILPKNSCVNQGYQSVSLSGQSFEGIMRGCEEFRDKESCTMMEKATQRLKDAGITVTYDCHWLEAGPEATPSEGDDGGQEKIVGKEEAAEIEGGRSVCVNRKEAPTAEKLLWGTVIAEKEKKLKELETSRNVTADKVCIRPRELAGAKLQPDRPFYAVGDQVSVSHANRHRNACIIQYDYTACKPALNTRLVECMGGSSFLGTSKLITCHAEGAFEPQVACVPTAALSSQQQTFMRKIQEFVEADQTLAGMGTVPKTAGAGQTVVGSYSAAMVLLLGSLVIGW</sequence>
<proteinExistence type="predicted"/>
<feature type="compositionally biased region" description="Basic and acidic residues" evidence="2">
    <location>
        <begin position="642"/>
        <end position="668"/>
    </location>
</feature>
<dbReference type="RefSeq" id="XP_067917733.1">
    <property type="nucleotide sequence ID" value="XM_068070289.1"/>
</dbReference>